<dbReference type="GO" id="GO:0004674">
    <property type="term" value="F:protein serine/threonine kinase activity"/>
    <property type="evidence" value="ECO:0007669"/>
    <property type="project" value="TreeGrafter"/>
</dbReference>
<evidence type="ECO:0000313" key="4">
    <source>
        <dbReference type="Proteomes" id="UP000247702"/>
    </source>
</evidence>
<dbReference type="Gene3D" id="1.10.510.10">
    <property type="entry name" value="Transferase(Phosphotransferase) domain 1"/>
    <property type="match status" value="1"/>
</dbReference>
<sequence length="475" mass="55233">MEEVNLGDDIIEQIKNFNNRELTEEQNVLINKLMPNEGLKERYEMYGLCKERKHINTDDYWCQICESKNFQQNFKNWTSGNHNVDEFIQKAQLKAKSFEQILEWIEQDNFKNVEYLAKGGFGITYKAIWKDGYIKRDYKNDKWIRNGETKVALKCLHDSHDITAEFLKEIESHILAHKSGWVIRCFGISKDSKTNNFMMVMELRKGNLRQHLNDNFNSLNWEKKLYMLQAISYGLKDIHNSGLIHRDLHCGNLLSNENNDKEVYITDLGLCQPANAKISQDDNKEIYGVLPYVAPEVLNGDKYTKASDIYGFGIIAYEICTGLPPYHDVSHDTFLALKICQGLRPNSDYKIPQLIFDIINQCWDAVSSNRPIAKLIHKIFSDLLWNEYNDDYAIIRKQIKEADESNEKLKTSSSLLSTGALSYMNHPQAFYTSRRLDFKNLSKPKNSNLFETEYSDSISIDFVEQNIDSKVDKNN</sequence>
<dbReference type="Pfam" id="PF07714">
    <property type="entry name" value="PK_Tyr_Ser-Thr"/>
    <property type="match status" value="1"/>
</dbReference>
<dbReference type="EMBL" id="BLAL01000206">
    <property type="protein sequence ID" value="GES91830.1"/>
    <property type="molecule type" value="Genomic_DNA"/>
</dbReference>
<dbReference type="Proteomes" id="UP000247702">
    <property type="component" value="Unassembled WGS sequence"/>
</dbReference>
<dbReference type="SUPFAM" id="SSF56112">
    <property type="entry name" value="Protein kinase-like (PK-like)"/>
    <property type="match status" value="1"/>
</dbReference>
<dbReference type="GO" id="GO:0005524">
    <property type="term" value="F:ATP binding"/>
    <property type="evidence" value="ECO:0007669"/>
    <property type="project" value="InterPro"/>
</dbReference>
<dbReference type="EMBL" id="BEXD01000702">
    <property type="protein sequence ID" value="GBB89577.1"/>
    <property type="molecule type" value="Genomic_DNA"/>
</dbReference>
<evidence type="ECO:0000313" key="3">
    <source>
        <dbReference type="EMBL" id="GES91830.1"/>
    </source>
</evidence>
<accession>A0A2Z6QHE2</accession>
<keyword evidence="3" id="KW-0808">Transferase</keyword>
<gene>
    <name evidence="3" type="ORF">RCL2_001863000</name>
    <name evidence="2" type="ORF">RclHR1_01630015</name>
</gene>
<dbReference type="PANTHER" id="PTHR44329">
    <property type="entry name" value="SERINE/THREONINE-PROTEIN KINASE TNNI3K-RELATED"/>
    <property type="match status" value="1"/>
</dbReference>
<dbReference type="InterPro" id="IPR011009">
    <property type="entry name" value="Kinase-like_dom_sf"/>
</dbReference>
<organism evidence="2 4">
    <name type="scientific">Rhizophagus clarus</name>
    <dbReference type="NCBI Taxonomy" id="94130"/>
    <lineage>
        <taxon>Eukaryota</taxon>
        <taxon>Fungi</taxon>
        <taxon>Fungi incertae sedis</taxon>
        <taxon>Mucoromycota</taxon>
        <taxon>Glomeromycotina</taxon>
        <taxon>Glomeromycetes</taxon>
        <taxon>Glomerales</taxon>
        <taxon>Glomeraceae</taxon>
        <taxon>Rhizophagus</taxon>
    </lineage>
</organism>
<dbReference type="InterPro" id="IPR051681">
    <property type="entry name" value="Ser/Thr_Kinases-Pseudokinases"/>
</dbReference>
<reference evidence="2 4" key="1">
    <citation type="submission" date="2017-11" db="EMBL/GenBank/DDBJ databases">
        <title>The genome of Rhizophagus clarus HR1 reveals common genetic basis of auxotrophy among arbuscular mycorrhizal fungi.</title>
        <authorList>
            <person name="Kobayashi Y."/>
        </authorList>
    </citation>
    <scope>NUCLEOTIDE SEQUENCE [LARGE SCALE GENOMIC DNA]</scope>
    <source>
        <strain evidence="2 4">HR1</strain>
    </source>
</reference>
<dbReference type="InterPro" id="IPR000719">
    <property type="entry name" value="Prot_kinase_dom"/>
</dbReference>
<dbReference type="PROSITE" id="PS50011">
    <property type="entry name" value="PROTEIN_KINASE_DOM"/>
    <property type="match status" value="1"/>
</dbReference>
<evidence type="ECO:0000259" key="1">
    <source>
        <dbReference type="PROSITE" id="PS50011"/>
    </source>
</evidence>
<dbReference type="AlphaFoldDB" id="A0A2Z6QHE2"/>
<dbReference type="OrthoDB" id="544350at2759"/>
<name>A0A2Z6QHE2_9GLOM</name>
<keyword evidence="4" id="KW-1185">Reference proteome</keyword>
<proteinExistence type="predicted"/>
<evidence type="ECO:0000313" key="2">
    <source>
        <dbReference type="EMBL" id="GBB89577.1"/>
    </source>
</evidence>
<comment type="caution">
    <text evidence="2">The sequence shown here is derived from an EMBL/GenBank/DDBJ whole genome shotgun (WGS) entry which is preliminary data.</text>
</comment>
<dbReference type="Proteomes" id="UP000615446">
    <property type="component" value="Unassembled WGS sequence"/>
</dbReference>
<dbReference type="InterPro" id="IPR001245">
    <property type="entry name" value="Ser-Thr/Tyr_kinase_cat_dom"/>
</dbReference>
<feature type="domain" description="Protein kinase" evidence="1">
    <location>
        <begin position="110"/>
        <end position="380"/>
    </location>
</feature>
<reference evidence="3" key="2">
    <citation type="submission" date="2019-10" db="EMBL/GenBank/DDBJ databases">
        <title>Conservation and host-specific expression of non-tandemly repeated heterogenous ribosome RNA gene in arbuscular mycorrhizal fungi.</title>
        <authorList>
            <person name="Maeda T."/>
            <person name="Kobayashi Y."/>
            <person name="Nakagawa T."/>
            <person name="Ezawa T."/>
            <person name="Yamaguchi K."/>
            <person name="Bino T."/>
            <person name="Nishimoto Y."/>
            <person name="Shigenobu S."/>
            <person name="Kawaguchi M."/>
        </authorList>
    </citation>
    <scope>NUCLEOTIDE SEQUENCE</scope>
    <source>
        <strain evidence="3">HR1</strain>
    </source>
</reference>
<keyword evidence="3" id="KW-0418">Kinase</keyword>
<protein>
    <submittedName>
        <fullName evidence="3">Kinase-like domain-containing protein</fullName>
    </submittedName>
</protein>